<reference evidence="7 8" key="1">
    <citation type="submission" date="2017-09" db="EMBL/GenBank/DDBJ databases">
        <title>Depth-based differentiation of microbial function through sediment-hosted aquifers and enrichment of novel symbionts in the deep terrestrial subsurface.</title>
        <authorList>
            <person name="Probst A.J."/>
            <person name="Ladd B."/>
            <person name="Jarett J.K."/>
            <person name="Geller-Mcgrath D.E."/>
            <person name="Sieber C.M."/>
            <person name="Emerson J.B."/>
            <person name="Anantharaman K."/>
            <person name="Thomas B.C."/>
            <person name="Malmstrom R."/>
            <person name="Stieglmeier M."/>
            <person name="Klingl A."/>
            <person name="Woyke T."/>
            <person name="Ryan C.M."/>
            <person name="Banfield J.F."/>
        </authorList>
    </citation>
    <scope>NUCLEOTIDE SEQUENCE [LARGE SCALE GENOMIC DNA]</scope>
    <source>
        <strain evidence="7">CG23_combo_of_CG06-09_8_20_14_all_36_125</strain>
    </source>
</reference>
<name>A0A2G9YZM0_9BACT</name>
<dbReference type="SUPFAM" id="SSF53448">
    <property type="entry name" value="Nucleotide-diphospho-sugar transferases"/>
    <property type="match status" value="1"/>
</dbReference>
<dbReference type="InterPro" id="IPR005835">
    <property type="entry name" value="NTP_transferase_dom"/>
</dbReference>
<accession>A0A2G9YZM0</accession>
<evidence type="ECO:0000256" key="2">
    <source>
        <dbReference type="ARBA" id="ARBA00012415"/>
    </source>
</evidence>
<evidence type="ECO:0000313" key="8">
    <source>
        <dbReference type="Proteomes" id="UP000237258"/>
    </source>
</evidence>
<evidence type="ECO:0000256" key="4">
    <source>
        <dbReference type="ARBA" id="ARBA00022695"/>
    </source>
</evidence>
<evidence type="ECO:0000256" key="3">
    <source>
        <dbReference type="ARBA" id="ARBA00022679"/>
    </source>
</evidence>
<dbReference type="GO" id="GO:0006011">
    <property type="term" value="P:UDP-alpha-D-glucose metabolic process"/>
    <property type="evidence" value="ECO:0007669"/>
    <property type="project" value="InterPro"/>
</dbReference>
<dbReference type="EC" id="2.7.7.9" evidence="2"/>
<dbReference type="Proteomes" id="UP000237258">
    <property type="component" value="Unassembled WGS sequence"/>
</dbReference>
<dbReference type="GO" id="GO:0003983">
    <property type="term" value="F:UTP:glucose-1-phosphate uridylyltransferase activity"/>
    <property type="evidence" value="ECO:0007669"/>
    <property type="project" value="UniProtKB-EC"/>
</dbReference>
<protein>
    <recommendedName>
        <fullName evidence="2">UTP--glucose-1-phosphate uridylyltransferase</fullName>
        <ecNumber evidence="2">2.7.7.9</ecNumber>
    </recommendedName>
</protein>
<organism evidence="7 8">
    <name type="scientific">Candidatus Nealsonbacteria bacterium CG23_combo_of_CG06-09_8_20_14_all_36_125</name>
    <dbReference type="NCBI Taxonomy" id="1974719"/>
    <lineage>
        <taxon>Bacteria</taxon>
        <taxon>Candidatus Nealsoniibacteriota</taxon>
    </lineage>
</organism>
<sequence>MTQIRKAIIPIAGLGTRFLTLSKVFPKELWPLVDKPVIQYIVEEAVNSGIKEIIFVIRPERKEVLDYFKKYLKRTPELEEVLKMQKKNHLLAELKNLEKITKKISFSYVLQEKPLGDGDAILRAERLVGKKPCAVLFGDDIVESKVPCLLQLIKIYEKYQKPVMALYRLPRKKLSSYGVVGGRKIKNRLFKIEKIIEKPVSLKETPSNLAIIGKRIITPEVFDYLEKNSPNLPGEINLTRTMTQMVKEGKEIYGWEIEGKWLECGNKLAYLKSNLYLSLKHPQFGKELKKFLKRAWRN</sequence>
<comment type="similarity">
    <text evidence="1">Belongs to the UDPGP type 2 family.</text>
</comment>
<dbReference type="PANTHER" id="PTHR43197:SF1">
    <property type="entry name" value="UTP--GLUCOSE-1-PHOSPHATE URIDYLYLTRANSFERASE"/>
    <property type="match status" value="1"/>
</dbReference>
<comment type="catalytic activity">
    <reaction evidence="5">
        <text>alpha-D-glucose 1-phosphate + UTP + H(+) = UDP-alpha-D-glucose + diphosphate</text>
        <dbReference type="Rhea" id="RHEA:19889"/>
        <dbReference type="ChEBI" id="CHEBI:15378"/>
        <dbReference type="ChEBI" id="CHEBI:33019"/>
        <dbReference type="ChEBI" id="CHEBI:46398"/>
        <dbReference type="ChEBI" id="CHEBI:58601"/>
        <dbReference type="ChEBI" id="CHEBI:58885"/>
        <dbReference type="EC" id="2.7.7.9"/>
    </reaction>
</comment>
<gene>
    <name evidence="7" type="ORF">COX33_00860</name>
</gene>
<dbReference type="PANTHER" id="PTHR43197">
    <property type="entry name" value="UTP--GLUCOSE-1-PHOSPHATE URIDYLYLTRANSFERASE"/>
    <property type="match status" value="1"/>
</dbReference>
<evidence type="ECO:0000256" key="5">
    <source>
        <dbReference type="ARBA" id="ARBA00048128"/>
    </source>
</evidence>
<dbReference type="InterPro" id="IPR029044">
    <property type="entry name" value="Nucleotide-diphossugar_trans"/>
</dbReference>
<dbReference type="EMBL" id="PCRR01000021">
    <property type="protein sequence ID" value="PIP24639.1"/>
    <property type="molecule type" value="Genomic_DNA"/>
</dbReference>
<keyword evidence="4 7" id="KW-0548">Nucleotidyltransferase</keyword>
<evidence type="ECO:0000259" key="6">
    <source>
        <dbReference type="Pfam" id="PF00483"/>
    </source>
</evidence>
<dbReference type="Gene3D" id="3.90.550.10">
    <property type="entry name" value="Spore Coat Polysaccharide Biosynthesis Protein SpsA, Chain A"/>
    <property type="match status" value="1"/>
</dbReference>
<dbReference type="AlphaFoldDB" id="A0A2G9YZM0"/>
<keyword evidence="3 7" id="KW-0808">Transferase</keyword>
<evidence type="ECO:0000313" key="7">
    <source>
        <dbReference type="EMBL" id="PIP24639.1"/>
    </source>
</evidence>
<proteinExistence type="inferred from homology"/>
<evidence type="ECO:0000256" key="1">
    <source>
        <dbReference type="ARBA" id="ARBA00006890"/>
    </source>
</evidence>
<dbReference type="InterPro" id="IPR005771">
    <property type="entry name" value="GalU_uridylyltTrfase_bac/arc"/>
</dbReference>
<comment type="caution">
    <text evidence="7">The sequence shown here is derived from an EMBL/GenBank/DDBJ whole genome shotgun (WGS) entry which is preliminary data.</text>
</comment>
<dbReference type="Pfam" id="PF00483">
    <property type="entry name" value="NTP_transferase"/>
    <property type="match status" value="1"/>
</dbReference>
<feature type="domain" description="Nucleotidyl transferase" evidence="6">
    <location>
        <begin position="6"/>
        <end position="275"/>
    </location>
</feature>